<keyword evidence="3" id="KW-1185">Reference proteome</keyword>
<dbReference type="VEuPathDB" id="FungiDB:BD410DRAFT_842848"/>
<sequence length="280" mass="30587">MSSSQTPLLVDPKKNRNVISAELEQPDSKSASTVDVPTLDAASDFEFKVRLHPSSGGAQLTTLSATDSARMLGMRPHNKEWAGQSSSSTGSKMAQKSLSSTNANAKSTYQHLRLRITIPPKECKLKSPRFQANANANPNNIFADPVASLSNMTSIADPSTYPPSASAPTWWISSPAPSMPRFIPIESAQTTRQLCLRLPTGPQVWVLGRISRYYPIACASVSFAKLSAGTSAGHPRRALRRANPNHVLTPKTRAGHEDYLFYRAPDTMHNDMEWLQNITL</sequence>
<organism evidence="2 3">
    <name type="scientific">Rickenella mellea</name>
    <dbReference type="NCBI Taxonomy" id="50990"/>
    <lineage>
        <taxon>Eukaryota</taxon>
        <taxon>Fungi</taxon>
        <taxon>Dikarya</taxon>
        <taxon>Basidiomycota</taxon>
        <taxon>Agaricomycotina</taxon>
        <taxon>Agaricomycetes</taxon>
        <taxon>Hymenochaetales</taxon>
        <taxon>Rickenellaceae</taxon>
        <taxon>Rickenella</taxon>
    </lineage>
</organism>
<gene>
    <name evidence="2" type="ORF">BD410DRAFT_842848</name>
</gene>
<evidence type="ECO:0000256" key="1">
    <source>
        <dbReference type="SAM" id="MobiDB-lite"/>
    </source>
</evidence>
<name>A0A4Y7PSM4_9AGAM</name>
<dbReference type="AlphaFoldDB" id="A0A4Y7PSM4"/>
<feature type="region of interest" description="Disordered" evidence="1">
    <location>
        <begin position="1"/>
        <end position="35"/>
    </location>
</feature>
<evidence type="ECO:0000313" key="2">
    <source>
        <dbReference type="EMBL" id="TDL18374.1"/>
    </source>
</evidence>
<proteinExistence type="predicted"/>
<dbReference type="Proteomes" id="UP000294933">
    <property type="component" value="Unassembled WGS sequence"/>
</dbReference>
<reference evidence="2 3" key="1">
    <citation type="submission" date="2018-06" db="EMBL/GenBank/DDBJ databases">
        <title>A transcriptomic atlas of mushroom development highlights an independent origin of complex multicellularity.</title>
        <authorList>
            <consortium name="DOE Joint Genome Institute"/>
            <person name="Krizsan K."/>
            <person name="Almasi E."/>
            <person name="Merenyi Z."/>
            <person name="Sahu N."/>
            <person name="Viragh M."/>
            <person name="Koszo T."/>
            <person name="Mondo S."/>
            <person name="Kiss B."/>
            <person name="Balint B."/>
            <person name="Kues U."/>
            <person name="Barry K."/>
            <person name="Hegedus J.C."/>
            <person name="Henrissat B."/>
            <person name="Johnson J."/>
            <person name="Lipzen A."/>
            <person name="Ohm R."/>
            <person name="Nagy I."/>
            <person name="Pangilinan J."/>
            <person name="Yan J."/>
            <person name="Xiong Y."/>
            <person name="Grigoriev I.V."/>
            <person name="Hibbett D.S."/>
            <person name="Nagy L.G."/>
        </authorList>
    </citation>
    <scope>NUCLEOTIDE SEQUENCE [LARGE SCALE GENOMIC DNA]</scope>
    <source>
        <strain evidence="2 3">SZMC22713</strain>
    </source>
</reference>
<evidence type="ECO:0000313" key="3">
    <source>
        <dbReference type="Proteomes" id="UP000294933"/>
    </source>
</evidence>
<dbReference type="EMBL" id="ML170208">
    <property type="protein sequence ID" value="TDL18374.1"/>
    <property type="molecule type" value="Genomic_DNA"/>
</dbReference>
<feature type="region of interest" description="Disordered" evidence="1">
    <location>
        <begin position="79"/>
        <end position="104"/>
    </location>
</feature>
<accession>A0A4Y7PSM4</accession>
<feature type="compositionally biased region" description="Polar residues" evidence="1">
    <location>
        <begin position="83"/>
        <end position="104"/>
    </location>
</feature>
<protein>
    <submittedName>
        <fullName evidence="2">Uncharacterized protein</fullName>
    </submittedName>
</protein>